<proteinExistence type="predicted"/>
<keyword evidence="1" id="KW-0472">Membrane</keyword>
<evidence type="ECO:0000313" key="2">
    <source>
        <dbReference type="EMBL" id="EHI55760.1"/>
    </source>
</evidence>
<gene>
    <name evidence="2" type="ORF">HMPREF9333_01107</name>
</gene>
<reference evidence="2 3" key="1">
    <citation type="submission" date="2011-08" db="EMBL/GenBank/DDBJ databases">
        <title>The Genome Sequence of Johnsonella ignava ATCC 51276.</title>
        <authorList>
            <consortium name="The Broad Institute Genome Sequencing Platform"/>
            <person name="Earl A."/>
            <person name="Ward D."/>
            <person name="Feldgarden M."/>
            <person name="Gevers D."/>
            <person name="Izard J."/>
            <person name="Blanton J.M."/>
            <person name="Baranova O.V."/>
            <person name="Dewhirst F.E."/>
            <person name="Young S.K."/>
            <person name="Zeng Q."/>
            <person name="Gargeya S."/>
            <person name="Fitzgerald M."/>
            <person name="Haas B."/>
            <person name="Abouelleil A."/>
            <person name="Alvarado L."/>
            <person name="Arachchi H.M."/>
            <person name="Berlin A."/>
            <person name="Brown A."/>
            <person name="Chapman S.B."/>
            <person name="Chen Z."/>
            <person name="Dunbar C."/>
            <person name="Freedman E."/>
            <person name="Gearin G."/>
            <person name="Gellesch M."/>
            <person name="Goldberg J."/>
            <person name="Griggs A."/>
            <person name="Gujja S."/>
            <person name="Heiman D."/>
            <person name="Howarth C."/>
            <person name="Larson L."/>
            <person name="Lui A."/>
            <person name="MacDonald P.J.P."/>
            <person name="Montmayeur A."/>
            <person name="Murphy C."/>
            <person name="Neiman D."/>
            <person name="Pearson M."/>
            <person name="Priest M."/>
            <person name="Roberts A."/>
            <person name="Saif S."/>
            <person name="Shea T."/>
            <person name="Shenoy N."/>
            <person name="Sisk P."/>
            <person name="Stolte C."/>
            <person name="Sykes S."/>
            <person name="Wortman J."/>
            <person name="Nusbaum C."/>
            <person name="Birren B."/>
        </authorList>
    </citation>
    <scope>NUCLEOTIDE SEQUENCE [LARGE SCALE GENOMIC DNA]</scope>
    <source>
        <strain evidence="2 3">ATCC 51276</strain>
    </source>
</reference>
<dbReference type="EMBL" id="ACZL01000017">
    <property type="protein sequence ID" value="EHI55760.1"/>
    <property type="molecule type" value="Genomic_DNA"/>
</dbReference>
<evidence type="ECO:0000256" key="1">
    <source>
        <dbReference type="SAM" id="Phobius"/>
    </source>
</evidence>
<feature type="transmembrane region" description="Helical" evidence="1">
    <location>
        <begin position="7"/>
        <end position="24"/>
    </location>
</feature>
<evidence type="ECO:0000313" key="3">
    <source>
        <dbReference type="Proteomes" id="UP000003011"/>
    </source>
</evidence>
<dbReference type="AlphaFoldDB" id="G5GHR7"/>
<dbReference type="Proteomes" id="UP000003011">
    <property type="component" value="Unassembled WGS sequence"/>
</dbReference>
<sequence>MRFLNRLRIFVTVIILIVFGIIMIKKNIEGNKIVTYTFWDKTFTVDSPARYREVNDSELLYDDSSLEITNDEGSTQFAFSVYKLNDEEGAQQETAKDLNELIYKDFEGSNLYAMKDRSSKKIGDTDVYGFESVMVKNPQQNIENDIYMYIYHFEKDGYIIGVQAFSAAISESKLAGEAEKLIGTVKLVK</sequence>
<name>G5GHR7_9FIRM</name>
<organism evidence="2 3">
    <name type="scientific">Johnsonella ignava ATCC 51276</name>
    <dbReference type="NCBI Taxonomy" id="679200"/>
    <lineage>
        <taxon>Bacteria</taxon>
        <taxon>Bacillati</taxon>
        <taxon>Bacillota</taxon>
        <taxon>Clostridia</taxon>
        <taxon>Lachnospirales</taxon>
        <taxon>Lachnospiraceae</taxon>
        <taxon>Johnsonella</taxon>
    </lineage>
</organism>
<dbReference type="HOGENOM" id="CLU_1432791_0_0_9"/>
<keyword evidence="1" id="KW-0812">Transmembrane</keyword>
<dbReference type="STRING" id="679200.HMPREF9333_01107"/>
<protein>
    <submittedName>
        <fullName evidence="2">Uncharacterized protein</fullName>
    </submittedName>
</protein>
<accession>G5GHR7</accession>
<keyword evidence="1" id="KW-1133">Transmembrane helix</keyword>
<comment type="caution">
    <text evidence="2">The sequence shown here is derived from an EMBL/GenBank/DDBJ whole genome shotgun (WGS) entry which is preliminary data.</text>
</comment>
<keyword evidence="3" id="KW-1185">Reference proteome</keyword>
<dbReference type="RefSeq" id="WP_005540525.1">
    <property type="nucleotide sequence ID" value="NZ_JH378831.1"/>
</dbReference>